<dbReference type="Proteomes" id="UP000499080">
    <property type="component" value="Unassembled WGS sequence"/>
</dbReference>
<organism evidence="1 2">
    <name type="scientific">Araneus ventricosus</name>
    <name type="common">Orbweaver spider</name>
    <name type="synonym">Epeira ventricosa</name>
    <dbReference type="NCBI Taxonomy" id="182803"/>
    <lineage>
        <taxon>Eukaryota</taxon>
        <taxon>Metazoa</taxon>
        <taxon>Ecdysozoa</taxon>
        <taxon>Arthropoda</taxon>
        <taxon>Chelicerata</taxon>
        <taxon>Arachnida</taxon>
        <taxon>Araneae</taxon>
        <taxon>Araneomorphae</taxon>
        <taxon>Entelegynae</taxon>
        <taxon>Araneoidea</taxon>
        <taxon>Araneidae</taxon>
        <taxon>Araneus</taxon>
    </lineage>
</organism>
<sequence length="94" mass="10740">MQAYVMSSLIFTAGSLLEFLQTEHCHSQPPGYSASCLLEDSQSEHSQYASICHEPSSLLKSLEYSYRLNTHSVSHQVTRLHAFRRFLQSEHLPQ</sequence>
<accession>A0A4Y2MCM1</accession>
<name>A0A4Y2MCM1_ARAVE</name>
<keyword evidence="2" id="KW-1185">Reference proteome</keyword>
<dbReference type="EMBL" id="BGPR01122424">
    <property type="protein sequence ID" value="GBN24160.1"/>
    <property type="molecule type" value="Genomic_DNA"/>
</dbReference>
<dbReference type="AlphaFoldDB" id="A0A4Y2MCM1"/>
<comment type="caution">
    <text evidence="1">The sequence shown here is derived from an EMBL/GenBank/DDBJ whole genome shotgun (WGS) entry which is preliminary data.</text>
</comment>
<evidence type="ECO:0000313" key="1">
    <source>
        <dbReference type="EMBL" id="GBN24160.1"/>
    </source>
</evidence>
<evidence type="ECO:0000313" key="2">
    <source>
        <dbReference type="Proteomes" id="UP000499080"/>
    </source>
</evidence>
<reference evidence="1 2" key="1">
    <citation type="journal article" date="2019" name="Sci. Rep.">
        <title>Orb-weaving spider Araneus ventricosus genome elucidates the spidroin gene catalogue.</title>
        <authorList>
            <person name="Kono N."/>
            <person name="Nakamura H."/>
            <person name="Ohtoshi R."/>
            <person name="Moran D.A.P."/>
            <person name="Shinohara A."/>
            <person name="Yoshida Y."/>
            <person name="Fujiwara M."/>
            <person name="Mori M."/>
            <person name="Tomita M."/>
            <person name="Arakawa K."/>
        </authorList>
    </citation>
    <scope>NUCLEOTIDE SEQUENCE [LARGE SCALE GENOMIC DNA]</scope>
</reference>
<gene>
    <name evidence="1" type="ORF">AVEN_92781_1</name>
</gene>
<proteinExistence type="predicted"/>
<protein>
    <submittedName>
        <fullName evidence="1">Uncharacterized protein</fullName>
    </submittedName>
</protein>